<comment type="caution">
    <text evidence="2">The sequence shown here is derived from an EMBL/GenBank/DDBJ whole genome shotgun (WGS) entry which is preliminary data.</text>
</comment>
<keyword evidence="1" id="KW-1133">Transmembrane helix</keyword>
<evidence type="ECO:0000256" key="1">
    <source>
        <dbReference type="SAM" id="Phobius"/>
    </source>
</evidence>
<feature type="transmembrane region" description="Helical" evidence="1">
    <location>
        <begin position="92"/>
        <end position="110"/>
    </location>
</feature>
<keyword evidence="3" id="KW-1185">Reference proteome</keyword>
<proteinExistence type="predicted"/>
<reference evidence="2 3" key="1">
    <citation type="submission" date="2022-01" db="EMBL/GenBank/DDBJ databases">
        <title>Dethiosulfovibrio faecalis sp. nov., a novel proteolytic, non-sulfur-reducing bacterium isolated from a marine aquaculture solid waste bioreactor.</title>
        <authorList>
            <person name="Grabowski S."/>
            <person name="Apolinario E."/>
            <person name="Schneider N."/>
            <person name="Marshall C.W."/>
            <person name="Sowers K.R."/>
        </authorList>
    </citation>
    <scope>NUCLEOTIDE SEQUENCE [LARGE SCALE GENOMIC DNA]</scope>
    <source>
        <strain evidence="2 3">DSM 12537</strain>
    </source>
</reference>
<dbReference type="EMBL" id="JAKGUD010000002">
    <property type="protein sequence ID" value="MCF4141852.1"/>
    <property type="molecule type" value="Genomic_DNA"/>
</dbReference>
<dbReference type="Proteomes" id="UP001200430">
    <property type="component" value="Unassembled WGS sequence"/>
</dbReference>
<dbReference type="RefSeq" id="WP_236098606.1">
    <property type="nucleotide sequence ID" value="NZ_JAKGUD010000002.1"/>
</dbReference>
<gene>
    <name evidence="2" type="ORF">L2W38_03340</name>
</gene>
<keyword evidence="1" id="KW-0472">Membrane</keyword>
<name>A0ABS9EKW9_9BACT</name>
<organism evidence="2 3">
    <name type="scientific">Dethiosulfovibrio marinus</name>
    <dbReference type="NCBI Taxonomy" id="133532"/>
    <lineage>
        <taxon>Bacteria</taxon>
        <taxon>Thermotogati</taxon>
        <taxon>Synergistota</taxon>
        <taxon>Synergistia</taxon>
        <taxon>Synergistales</taxon>
        <taxon>Dethiosulfovibrionaceae</taxon>
        <taxon>Dethiosulfovibrio</taxon>
    </lineage>
</organism>
<evidence type="ECO:0000313" key="3">
    <source>
        <dbReference type="Proteomes" id="UP001200430"/>
    </source>
</evidence>
<sequence length="111" mass="12721">MFGSLFTGFGYWDFGSWLLFFILAGAMTTWLRSQGRQDYKKGTEQDQIYFSGNELPDSEEITVPASSSYWGFRKALKPYYDKLVAFHSGQTVTYVGWFLVTTALLMVLIIL</sequence>
<protein>
    <submittedName>
        <fullName evidence="2">Hydrogenase</fullName>
    </submittedName>
</protein>
<accession>A0ABS9EKW9</accession>
<feature type="transmembrane region" description="Helical" evidence="1">
    <location>
        <begin position="14"/>
        <end position="31"/>
    </location>
</feature>
<evidence type="ECO:0000313" key="2">
    <source>
        <dbReference type="EMBL" id="MCF4141852.1"/>
    </source>
</evidence>
<keyword evidence="1" id="KW-0812">Transmembrane</keyword>